<proteinExistence type="predicted"/>
<reference evidence="1 2" key="1">
    <citation type="submission" date="2018-11" db="EMBL/GenBank/DDBJ databases">
        <title>Genomes From Bacteria Associated with the Canine Oral Cavity: a Test Case for Automated Genome-Based Taxonomic Assignment.</title>
        <authorList>
            <person name="Coil D.A."/>
            <person name="Jospin G."/>
            <person name="Darling A.E."/>
            <person name="Wallis C."/>
            <person name="Davis I.J."/>
            <person name="Harris S."/>
            <person name="Eisen J.A."/>
            <person name="Holcombe L.J."/>
            <person name="O'Flynn C."/>
        </authorList>
    </citation>
    <scope>NUCLEOTIDE SEQUENCE [LARGE SCALE GENOMIC DNA]</scope>
    <source>
        <strain evidence="1 2">OH887_COT-365</strain>
    </source>
</reference>
<accession>A0A3P1T3V2</accession>
<evidence type="ECO:0000313" key="2">
    <source>
        <dbReference type="Proteomes" id="UP000280819"/>
    </source>
</evidence>
<dbReference type="AlphaFoldDB" id="A0A3P1T3V2"/>
<dbReference type="RefSeq" id="WP_124845339.1">
    <property type="nucleotide sequence ID" value="NZ_RQZG01000014.1"/>
</dbReference>
<gene>
    <name evidence="1" type="ORF">EII34_11685</name>
</gene>
<dbReference type="EMBL" id="RQZG01000014">
    <property type="protein sequence ID" value="RRD04039.1"/>
    <property type="molecule type" value="Genomic_DNA"/>
</dbReference>
<protein>
    <submittedName>
        <fullName evidence="1">Uncharacterized protein</fullName>
    </submittedName>
</protein>
<name>A0A3P1T3V2_9ACTN</name>
<dbReference type="Gene3D" id="3.80.10.10">
    <property type="entry name" value="Ribonuclease Inhibitor"/>
    <property type="match status" value="1"/>
</dbReference>
<comment type="caution">
    <text evidence="1">The sequence shown here is derived from an EMBL/GenBank/DDBJ whole genome shotgun (WGS) entry which is preliminary data.</text>
</comment>
<sequence>MSAPRVGTVYGIFDHRHRRWGLAQLVGMDSRSKSWLSLDHFEPDLPATLDGIGPLHAHRHGFDGEATVITSDRHIPRYFRELGWLPPLVTQWQECYGFFRASEAGYEWGWQQRGGPAIKAELGDRPAWLTLDGVRQRVPRGWINDEVLDAPLEELKRLRLATGITLERPYPHLVELITALPLLHEVHVEAALPELRLPPQIDELTLRFPVPVEWDGPWLELTTPAVVPIPGTTELHLMGDHFDLAELASTYPRLHALHLDGAPATVTGIEALASWPELRHLSISDCFGFDALPHLPQLEHCHLHSIPDTAGRAARRSYQGIDTEIRQLRTPEWVAENWHNPFREWEGSTHRSSRFAKRAFTAWKEHRRRLLDAAEEVPEAAWPERIATEMRGFAAQFNAWNRSAWIETEERDTIVEAYRHLLEEVSEVRPLDVEAALDALGEACHDFNL</sequence>
<organism evidence="1 2">
    <name type="scientific">Arachnia propionica</name>
    <dbReference type="NCBI Taxonomy" id="1750"/>
    <lineage>
        <taxon>Bacteria</taxon>
        <taxon>Bacillati</taxon>
        <taxon>Actinomycetota</taxon>
        <taxon>Actinomycetes</taxon>
        <taxon>Propionibacteriales</taxon>
        <taxon>Propionibacteriaceae</taxon>
        <taxon>Arachnia</taxon>
    </lineage>
</organism>
<dbReference type="InterPro" id="IPR032675">
    <property type="entry name" value="LRR_dom_sf"/>
</dbReference>
<dbReference type="OrthoDB" id="6556030at2"/>
<dbReference type="SUPFAM" id="SSF52047">
    <property type="entry name" value="RNI-like"/>
    <property type="match status" value="1"/>
</dbReference>
<evidence type="ECO:0000313" key="1">
    <source>
        <dbReference type="EMBL" id="RRD04039.1"/>
    </source>
</evidence>
<dbReference type="Proteomes" id="UP000280819">
    <property type="component" value="Unassembled WGS sequence"/>
</dbReference>